<evidence type="ECO:0000313" key="2">
    <source>
        <dbReference type="Proteomes" id="UP000026960"/>
    </source>
</evidence>
<reference evidence="1" key="2">
    <citation type="submission" date="2015-03" db="UniProtKB">
        <authorList>
            <consortium name="EnsemblPlants"/>
        </authorList>
    </citation>
    <scope>IDENTIFICATION</scope>
</reference>
<proteinExistence type="predicted"/>
<dbReference type="HOGENOM" id="CLU_1743313_0_0_1"/>
<dbReference type="Proteomes" id="UP000026960">
    <property type="component" value="Chromosome 7"/>
</dbReference>
<dbReference type="PaxDb" id="65489-OBART07G10700.1"/>
<dbReference type="AlphaFoldDB" id="A0A0D3GPS0"/>
<dbReference type="EnsemblPlants" id="OBART07G10700.1">
    <property type="protein sequence ID" value="OBART07G10700.1"/>
    <property type="gene ID" value="OBART07G10700"/>
</dbReference>
<name>A0A0D3GPS0_9ORYZ</name>
<dbReference type="Gramene" id="OBART07G10700.1">
    <property type="protein sequence ID" value="OBART07G10700.1"/>
    <property type="gene ID" value="OBART07G10700"/>
</dbReference>
<protein>
    <recommendedName>
        <fullName evidence="3">DUF834 domain-containing protein</fullName>
    </recommendedName>
</protein>
<reference evidence="1" key="1">
    <citation type="journal article" date="2009" name="Rice">
        <title>De Novo Next Generation Sequencing of Plant Genomes.</title>
        <authorList>
            <person name="Rounsley S."/>
            <person name="Marri P.R."/>
            <person name="Yu Y."/>
            <person name="He R."/>
            <person name="Sisneros N."/>
            <person name="Goicoechea J.L."/>
            <person name="Lee S.J."/>
            <person name="Angelova A."/>
            <person name="Kudrna D."/>
            <person name="Luo M."/>
            <person name="Affourtit J."/>
            <person name="Desany B."/>
            <person name="Knight J."/>
            <person name="Niazi F."/>
            <person name="Egholm M."/>
            <person name="Wing R.A."/>
        </authorList>
    </citation>
    <scope>NUCLEOTIDE SEQUENCE [LARGE SCALE GENOMIC DNA]</scope>
    <source>
        <strain evidence="1">cv. IRGC 105608</strain>
    </source>
</reference>
<keyword evidence="2" id="KW-1185">Reference proteome</keyword>
<evidence type="ECO:0008006" key="3">
    <source>
        <dbReference type="Google" id="ProtNLM"/>
    </source>
</evidence>
<accession>A0A0D3GPS0</accession>
<organism evidence="1">
    <name type="scientific">Oryza barthii</name>
    <dbReference type="NCBI Taxonomy" id="65489"/>
    <lineage>
        <taxon>Eukaryota</taxon>
        <taxon>Viridiplantae</taxon>
        <taxon>Streptophyta</taxon>
        <taxon>Embryophyta</taxon>
        <taxon>Tracheophyta</taxon>
        <taxon>Spermatophyta</taxon>
        <taxon>Magnoliopsida</taxon>
        <taxon>Liliopsida</taxon>
        <taxon>Poales</taxon>
        <taxon>Poaceae</taxon>
        <taxon>BOP clade</taxon>
        <taxon>Oryzoideae</taxon>
        <taxon>Oryzeae</taxon>
        <taxon>Oryzinae</taxon>
        <taxon>Oryza</taxon>
    </lineage>
</organism>
<sequence>MAASSGCAEVRPAWDTPQRCPRRWRHNGAMNRGNFGEVDGEAGVVVSRQRRAAARMESDAAMLEGRRRRRSVHWRGTVAGQVRGLLDAGEDSVTARFGRGGGEDREVDNVTVPREVVATPAGAQARRQGRLVVAGGIGERRRRRGGSGMG</sequence>
<evidence type="ECO:0000313" key="1">
    <source>
        <dbReference type="EnsemblPlants" id="OBART07G10700.1"/>
    </source>
</evidence>